<evidence type="ECO:0000313" key="3">
    <source>
        <dbReference type="Proteomes" id="UP001526246"/>
    </source>
</evidence>
<organism evidence="2 3">
    <name type="scientific">Sphingomonas arvum</name>
    <dbReference type="NCBI Taxonomy" id="2992113"/>
    <lineage>
        <taxon>Bacteria</taxon>
        <taxon>Pseudomonadati</taxon>
        <taxon>Pseudomonadota</taxon>
        <taxon>Alphaproteobacteria</taxon>
        <taxon>Sphingomonadales</taxon>
        <taxon>Sphingomonadaceae</taxon>
        <taxon>Sphingomonas</taxon>
    </lineage>
</organism>
<sequence length="262" mass="29339">MKPWIDPASRFTRQEFVERTRLSDDVLSFWSRRGLIVPEQGETGRGVHKRYHFSQLNIAAVLKVYRDHFGASIAVLSSLADLLQRSVASFANTSQPVENWDSAAALADALEKFRAGRDVPVRAYHGDEPDFLSLSIDERYRDRPAVSESEIIADRVDINVEGSSREFLRFTEKLGAGRYQEARIAQILLGKVLKPSTFGKVTWLMGQTDDGWDIREGHDDGFGDLDGLGPAVFMPVGSLIDQVWGIPSDGELRAMKERGELE</sequence>
<comment type="caution">
    <text evidence="2">The sequence shown here is derived from an EMBL/GenBank/DDBJ whole genome shotgun (WGS) entry which is preliminary data.</text>
</comment>
<protein>
    <submittedName>
        <fullName evidence="2">MerR family transcriptional regulator</fullName>
    </submittedName>
</protein>
<gene>
    <name evidence="2" type="ORF">OMW55_03715</name>
</gene>
<name>A0ABT3JCW5_9SPHN</name>
<dbReference type="EMBL" id="JAPDOB010000001">
    <property type="protein sequence ID" value="MCW3796912.1"/>
    <property type="molecule type" value="Genomic_DNA"/>
</dbReference>
<dbReference type="RefSeq" id="WP_264880918.1">
    <property type="nucleotide sequence ID" value="NZ_JAPDOB010000001.1"/>
</dbReference>
<evidence type="ECO:0000259" key="1">
    <source>
        <dbReference type="Pfam" id="PF13411"/>
    </source>
</evidence>
<dbReference type="InterPro" id="IPR000551">
    <property type="entry name" value="MerR-type_HTH_dom"/>
</dbReference>
<dbReference type="Pfam" id="PF13411">
    <property type="entry name" value="MerR_1"/>
    <property type="match status" value="1"/>
</dbReference>
<evidence type="ECO:0000313" key="2">
    <source>
        <dbReference type="EMBL" id="MCW3796912.1"/>
    </source>
</evidence>
<keyword evidence="3" id="KW-1185">Reference proteome</keyword>
<dbReference type="Gene3D" id="1.10.1660.10">
    <property type="match status" value="1"/>
</dbReference>
<accession>A0ABT3JCW5</accession>
<proteinExistence type="predicted"/>
<reference evidence="2 3" key="1">
    <citation type="submission" date="2022-10" db="EMBL/GenBank/DDBJ databases">
        <title>Sphingomonas sp.</title>
        <authorList>
            <person name="Jin C."/>
        </authorList>
    </citation>
    <scope>NUCLEOTIDE SEQUENCE [LARGE SCALE GENOMIC DNA]</scope>
    <source>
        <strain evidence="2 3">BN140010</strain>
    </source>
</reference>
<dbReference type="Proteomes" id="UP001526246">
    <property type="component" value="Unassembled WGS sequence"/>
</dbReference>
<feature type="domain" description="HTH merR-type" evidence="1">
    <location>
        <begin position="14"/>
        <end position="77"/>
    </location>
</feature>